<organism evidence="2 3">
    <name type="scientific">Pseudoduganella violacea</name>
    <dbReference type="NCBI Taxonomy" id="1715466"/>
    <lineage>
        <taxon>Bacteria</taxon>
        <taxon>Pseudomonadati</taxon>
        <taxon>Pseudomonadota</taxon>
        <taxon>Betaproteobacteria</taxon>
        <taxon>Burkholderiales</taxon>
        <taxon>Oxalobacteraceae</taxon>
        <taxon>Telluria group</taxon>
        <taxon>Pseudoduganella</taxon>
    </lineage>
</organism>
<reference evidence="2 3" key="1">
    <citation type="submission" date="2020-08" db="EMBL/GenBank/DDBJ databases">
        <title>Genomic Encyclopedia of Type Strains, Phase III (KMG-III): the genomes of soil and plant-associated and newly described type strains.</title>
        <authorList>
            <person name="Whitman W."/>
        </authorList>
    </citation>
    <scope>NUCLEOTIDE SEQUENCE [LARGE SCALE GENOMIC DNA]</scope>
    <source>
        <strain evidence="2 3">CECT 8897</strain>
    </source>
</reference>
<keyword evidence="3" id="KW-1185">Reference proteome</keyword>
<name>A0A7W5BF21_9BURK</name>
<feature type="compositionally biased region" description="Basic and acidic residues" evidence="1">
    <location>
        <begin position="179"/>
        <end position="192"/>
    </location>
</feature>
<dbReference type="RefSeq" id="WP_183443637.1">
    <property type="nucleotide sequence ID" value="NZ_JACHXD010000022.1"/>
</dbReference>
<dbReference type="EMBL" id="JACHXD010000022">
    <property type="protein sequence ID" value="MBB3121959.1"/>
    <property type="molecule type" value="Genomic_DNA"/>
</dbReference>
<proteinExistence type="predicted"/>
<feature type="region of interest" description="Disordered" evidence="1">
    <location>
        <begin position="173"/>
        <end position="192"/>
    </location>
</feature>
<feature type="region of interest" description="Disordered" evidence="1">
    <location>
        <begin position="30"/>
        <end position="50"/>
    </location>
</feature>
<evidence type="ECO:0000256" key="1">
    <source>
        <dbReference type="SAM" id="MobiDB-lite"/>
    </source>
</evidence>
<gene>
    <name evidence="2" type="ORF">FHS03_005054</name>
</gene>
<evidence type="ECO:0000313" key="3">
    <source>
        <dbReference type="Proteomes" id="UP000541535"/>
    </source>
</evidence>
<sequence>MSNTITTTITTTFNNDPSFRVGGFHVHGKPPGTESCDIEHGHRHGGHSRDALSDAIDDLPLPGWMKERAKHSLGLGDCGHNLPSESGAAKTIHAFQKEHDIGLLSVGQMKQMAETGYFTDKNGKTIQVPEEVQLAAQKMMANNAELFKKMESATDGKHDGQLGKGDYKEAIKDGTISRNGDDGHTHRPRGISREDFLTAIMSGNISTNRPSDYGAAKTINDFQKEHDIGLLSVSQLKQMADTGYFTDKNGKTIQVPEEVQDAARAMMANNGELFKKLESATDGKHDGQLGMGDFDEALEDGTISRGSSRGSHQVEISFELDEELDDLDGQSNLPSRSGAAKTIHDFQKDNDIGLLGIDQIKQMAETGYFTDKDGKTKQVPEEVQLAAQKMLENNGELFKSLESASNGKHDGLLGQGDYDEALKDGTISKNTGSNGPHRVDITLELDEELDEGADLPSRSGAAKTIRDFQKDNDISLLGIDQIKQMAETGYFTDKDGKTKQVPEEVQLAAQKMLENNGELFKSLESATTGKHDGLLSQGDYDEAIEDGRISA</sequence>
<dbReference type="Proteomes" id="UP000541535">
    <property type="component" value="Unassembled WGS sequence"/>
</dbReference>
<dbReference type="AlphaFoldDB" id="A0A7W5BF21"/>
<comment type="caution">
    <text evidence="2">The sequence shown here is derived from an EMBL/GenBank/DDBJ whole genome shotgun (WGS) entry which is preliminary data.</text>
</comment>
<evidence type="ECO:0000313" key="2">
    <source>
        <dbReference type="EMBL" id="MBB3121959.1"/>
    </source>
</evidence>
<protein>
    <submittedName>
        <fullName evidence="2">Uncharacterized protein</fullName>
    </submittedName>
</protein>
<accession>A0A7W5BF21</accession>